<gene>
    <name evidence="14" type="ORF">TRIADDRAFT_33914</name>
</gene>
<keyword evidence="3 12" id="KW-0723">Serine/threonine-protein kinase</keyword>
<evidence type="ECO:0000256" key="8">
    <source>
        <dbReference type="ARBA" id="ARBA00049003"/>
    </source>
</evidence>
<dbReference type="RefSeq" id="XP_002118288.1">
    <property type="nucleotide sequence ID" value="XM_002118252.1"/>
</dbReference>
<dbReference type="Gene3D" id="3.30.10.30">
    <property type="entry name" value="DYRK"/>
    <property type="match status" value="1"/>
</dbReference>
<evidence type="ECO:0000313" key="14">
    <source>
        <dbReference type="EMBL" id="EDV19222.1"/>
    </source>
</evidence>
<dbReference type="EMBL" id="DS985279">
    <property type="protein sequence ID" value="EDV19222.1"/>
    <property type="molecule type" value="Genomic_DNA"/>
</dbReference>
<dbReference type="GO" id="GO:0005737">
    <property type="term" value="C:cytoplasm"/>
    <property type="evidence" value="ECO:0000318"/>
    <property type="project" value="GO_Central"/>
</dbReference>
<evidence type="ECO:0000256" key="3">
    <source>
        <dbReference type="ARBA" id="ARBA00022527"/>
    </source>
</evidence>
<dbReference type="InterPro" id="IPR008271">
    <property type="entry name" value="Ser/Thr_kinase_AS"/>
</dbReference>
<evidence type="ECO:0000256" key="11">
    <source>
        <dbReference type="PROSITE-ProRule" id="PRU10141"/>
    </source>
</evidence>
<accession>B3SDI3</accession>
<proteinExistence type="inferred from homology"/>
<evidence type="ECO:0000256" key="9">
    <source>
        <dbReference type="ARBA" id="ARBA00049308"/>
    </source>
</evidence>
<keyword evidence="7 11" id="KW-0067">ATP-binding</keyword>
<dbReference type="GO" id="GO:0004712">
    <property type="term" value="F:protein serine/threonine/tyrosine kinase activity"/>
    <property type="evidence" value="ECO:0007669"/>
    <property type="project" value="UniProtKB-EC"/>
</dbReference>
<dbReference type="GO" id="GO:0005856">
    <property type="term" value="C:cytoskeleton"/>
    <property type="evidence" value="ECO:0000318"/>
    <property type="project" value="GO_Central"/>
</dbReference>
<dbReference type="PROSITE" id="PS50011">
    <property type="entry name" value="PROTEIN_KINASE_DOM"/>
    <property type="match status" value="1"/>
</dbReference>
<comment type="similarity">
    <text evidence="1">Belongs to the protein kinase superfamily. CMGC Ser/Thr protein kinase family. MNB/DYRK subfamily.</text>
</comment>
<keyword evidence="6" id="KW-0418">Kinase</keyword>
<evidence type="ECO:0000256" key="5">
    <source>
        <dbReference type="ARBA" id="ARBA00022741"/>
    </source>
</evidence>
<dbReference type="PROSITE" id="PS00107">
    <property type="entry name" value="PROTEIN_KINASE_ATP"/>
    <property type="match status" value="1"/>
</dbReference>
<dbReference type="InterPro" id="IPR042521">
    <property type="entry name" value="DYRK"/>
</dbReference>
<dbReference type="CTD" id="6759517"/>
<keyword evidence="15" id="KW-1185">Reference proteome</keyword>
<dbReference type="GO" id="GO:0005524">
    <property type="term" value="F:ATP binding"/>
    <property type="evidence" value="ECO:0007669"/>
    <property type="project" value="UniProtKB-UniRule"/>
</dbReference>
<dbReference type="Gene3D" id="3.30.200.20">
    <property type="entry name" value="Phosphorylase Kinase, domain 1"/>
    <property type="match status" value="1"/>
</dbReference>
<dbReference type="PhylomeDB" id="B3SDI3"/>
<name>B3SDI3_TRIAD</name>
<dbReference type="SUPFAM" id="SSF56112">
    <property type="entry name" value="Protein kinase-like (PK-like)"/>
    <property type="match status" value="1"/>
</dbReference>
<dbReference type="PANTHER" id="PTHR24058">
    <property type="entry name" value="DUAL SPECIFICITY PROTEIN KINASE"/>
    <property type="match status" value="1"/>
</dbReference>
<dbReference type="SMART" id="SM00220">
    <property type="entry name" value="S_TKc"/>
    <property type="match status" value="1"/>
</dbReference>
<dbReference type="Gene3D" id="1.10.510.10">
    <property type="entry name" value="Transferase(Phosphotransferase) domain 1"/>
    <property type="match status" value="1"/>
</dbReference>
<dbReference type="OMA" id="AHNVIHM"/>
<dbReference type="GO" id="GO:0004674">
    <property type="term" value="F:protein serine/threonine kinase activity"/>
    <property type="evidence" value="ECO:0000318"/>
    <property type="project" value="GO_Central"/>
</dbReference>
<evidence type="ECO:0000256" key="1">
    <source>
        <dbReference type="ARBA" id="ARBA00008867"/>
    </source>
</evidence>
<reference evidence="14 15" key="1">
    <citation type="journal article" date="2008" name="Nature">
        <title>The Trichoplax genome and the nature of placozoans.</title>
        <authorList>
            <person name="Srivastava M."/>
            <person name="Begovic E."/>
            <person name="Chapman J."/>
            <person name="Putnam N.H."/>
            <person name="Hellsten U."/>
            <person name="Kawashima T."/>
            <person name="Kuo A."/>
            <person name="Mitros T."/>
            <person name="Salamov A."/>
            <person name="Carpenter M.L."/>
            <person name="Signorovitch A.Y."/>
            <person name="Moreno M.A."/>
            <person name="Kamm K."/>
            <person name="Grimwood J."/>
            <person name="Schmutz J."/>
            <person name="Shapiro H."/>
            <person name="Grigoriev I.V."/>
            <person name="Buss L.W."/>
            <person name="Schierwater B."/>
            <person name="Dellaporta S.L."/>
            <person name="Rokhsar D.S."/>
        </authorList>
    </citation>
    <scope>NUCLEOTIDE SEQUENCE [LARGE SCALE GENOMIC DNA]</scope>
    <source>
        <strain evidence="14 15">Grell-BS-1999</strain>
    </source>
</reference>
<evidence type="ECO:0000256" key="4">
    <source>
        <dbReference type="ARBA" id="ARBA00022679"/>
    </source>
</evidence>
<dbReference type="GO" id="GO:0005634">
    <property type="term" value="C:nucleus"/>
    <property type="evidence" value="ECO:0000318"/>
    <property type="project" value="GO_Central"/>
</dbReference>
<dbReference type="HOGENOM" id="CLU_000288_5_15_1"/>
<dbReference type="GeneID" id="6759517"/>
<keyword evidence="5 11" id="KW-0547">Nucleotide-binding</keyword>
<dbReference type="InParanoid" id="B3SDI3"/>
<dbReference type="AlphaFoldDB" id="B3SDI3"/>
<dbReference type="KEGG" id="tad:TRIADDRAFT_33914"/>
<evidence type="ECO:0000256" key="6">
    <source>
        <dbReference type="ARBA" id="ARBA00022777"/>
    </source>
</evidence>
<dbReference type="Proteomes" id="UP000009022">
    <property type="component" value="Unassembled WGS sequence"/>
</dbReference>
<organism evidence="14 15">
    <name type="scientific">Trichoplax adhaerens</name>
    <name type="common">Trichoplax reptans</name>
    <dbReference type="NCBI Taxonomy" id="10228"/>
    <lineage>
        <taxon>Eukaryota</taxon>
        <taxon>Metazoa</taxon>
        <taxon>Placozoa</taxon>
        <taxon>Uniplacotomia</taxon>
        <taxon>Trichoplacea</taxon>
        <taxon>Trichoplacidae</taxon>
        <taxon>Trichoplax</taxon>
    </lineage>
</organism>
<sequence length="366" mass="43054">DCLKNFGDKLTRLEETEIMDYPKIWFLGPEARKVQGVEGGPNNNGYDDNDGNYLRVLHDHLAYRYEIIELLGKGSFGQVVKVLDHKTNTIVAIKIIVNKRKFHRQALVELKILDILRKSDREGNCNVIHMKEYFFFRKHVCITFELLGMNLYEMIQKNNFRGFSMEVVRRLAISILNCMRLLQRERIIHCDLKPENILLSKRSKVDIKVIDFGSSCFEDKIVYKYIQSRYYRAPEVILGIRYNLAIDMWSLGCILAELYSGVPMFPGENEAEQLALMMEMLGIPPREILINRDRKACFFDSKGNPKNIVNSRGKTHWPNSKRLCNVLKCHDELFLNFLEKCFVWNPLYRMKPDEAWEHPWIQAVWH</sequence>
<dbReference type="PROSITE" id="PS00108">
    <property type="entry name" value="PROTEIN_KINASE_ST"/>
    <property type="match status" value="1"/>
</dbReference>
<comment type="catalytic activity">
    <reaction evidence="9">
        <text>L-threonyl-[protein] + ATP = O-phospho-L-threonyl-[protein] + ADP + H(+)</text>
        <dbReference type="Rhea" id="RHEA:46608"/>
        <dbReference type="Rhea" id="RHEA-COMP:11060"/>
        <dbReference type="Rhea" id="RHEA-COMP:11605"/>
        <dbReference type="ChEBI" id="CHEBI:15378"/>
        <dbReference type="ChEBI" id="CHEBI:30013"/>
        <dbReference type="ChEBI" id="CHEBI:30616"/>
        <dbReference type="ChEBI" id="CHEBI:61977"/>
        <dbReference type="ChEBI" id="CHEBI:456216"/>
        <dbReference type="EC" id="2.7.12.1"/>
    </reaction>
</comment>
<dbReference type="InterPro" id="IPR011009">
    <property type="entry name" value="Kinase-like_dom_sf"/>
</dbReference>
<comment type="catalytic activity">
    <reaction evidence="10">
        <text>L-tyrosyl-[protein] + ATP = O-phospho-L-tyrosyl-[protein] + ADP + H(+)</text>
        <dbReference type="Rhea" id="RHEA:10596"/>
        <dbReference type="Rhea" id="RHEA-COMP:10136"/>
        <dbReference type="Rhea" id="RHEA-COMP:20101"/>
        <dbReference type="ChEBI" id="CHEBI:15378"/>
        <dbReference type="ChEBI" id="CHEBI:30616"/>
        <dbReference type="ChEBI" id="CHEBI:46858"/>
        <dbReference type="ChEBI" id="CHEBI:61978"/>
        <dbReference type="ChEBI" id="CHEBI:456216"/>
        <dbReference type="EC" id="2.7.12.1"/>
    </reaction>
</comment>
<feature type="binding site" evidence="11">
    <location>
        <position position="94"/>
    </location>
    <ligand>
        <name>ATP</name>
        <dbReference type="ChEBI" id="CHEBI:30616"/>
    </ligand>
</feature>
<dbReference type="InterPro" id="IPR050494">
    <property type="entry name" value="Ser_Thr_dual-spec_kinase"/>
</dbReference>
<evidence type="ECO:0000256" key="7">
    <source>
        <dbReference type="ARBA" id="ARBA00022840"/>
    </source>
</evidence>
<dbReference type="Pfam" id="PF00069">
    <property type="entry name" value="Pkinase"/>
    <property type="match status" value="1"/>
</dbReference>
<feature type="non-terminal residue" evidence="14">
    <location>
        <position position="1"/>
    </location>
</feature>
<dbReference type="InterPro" id="IPR000719">
    <property type="entry name" value="Prot_kinase_dom"/>
</dbReference>
<dbReference type="EC" id="2.7.12.1" evidence="2"/>
<protein>
    <recommendedName>
        <fullName evidence="2">dual-specificity kinase</fullName>
        <ecNumber evidence="2">2.7.12.1</ecNumber>
    </recommendedName>
</protein>
<dbReference type="STRING" id="10228.B3SDI3"/>
<dbReference type="PANTHER" id="PTHR24058:SF22">
    <property type="entry name" value="DUAL SPECIFICITY TYROSINE-PHOSPHORYLATION-REGULATED KINASE 4"/>
    <property type="match status" value="1"/>
</dbReference>
<evidence type="ECO:0000256" key="10">
    <source>
        <dbReference type="ARBA" id="ARBA00051680"/>
    </source>
</evidence>
<dbReference type="eggNOG" id="KOG0667">
    <property type="taxonomic scope" value="Eukaryota"/>
</dbReference>
<dbReference type="InterPro" id="IPR017441">
    <property type="entry name" value="Protein_kinase_ATP_BS"/>
</dbReference>
<dbReference type="OrthoDB" id="9332038at2759"/>
<evidence type="ECO:0000256" key="2">
    <source>
        <dbReference type="ARBA" id="ARBA00013203"/>
    </source>
</evidence>
<keyword evidence="4" id="KW-0808">Transferase</keyword>
<evidence type="ECO:0000256" key="12">
    <source>
        <dbReference type="RuleBase" id="RU000304"/>
    </source>
</evidence>
<comment type="catalytic activity">
    <reaction evidence="8">
        <text>L-seryl-[protein] + ATP = O-phospho-L-seryl-[protein] + ADP + H(+)</text>
        <dbReference type="Rhea" id="RHEA:17989"/>
        <dbReference type="Rhea" id="RHEA-COMP:9863"/>
        <dbReference type="Rhea" id="RHEA-COMP:11604"/>
        <dbReference type="ChEBI" id="CHEBI:15378"/>
        <dbReference type="ChEBI" id="CHEBI:29999"/>
        <dbReference type="ChEBI" id="CHEBI:30616"/>
        <dbReference type="ChEBI" id="CHEBI:83421"/>
        <dbReference type="ChEBI" id="CHEBI:456216"/>
        <dbReference type="EC" id="2.7.12.1"/>
    </reaction>
</comment>
<evidence type="ECO:0000313" key="15">
    <source>
        <dbReference type="Proteomes" id="UP000009022"/>
    </source>
</evidence>
<feature type="domain" description="Protein kinase" evidence="13">
    <location>
        <begin position="65"/>
        <end position="361"/>
    </location>
</feature>
<evidence type="ECO:0000259" key="13">
    <source>
        <dbReference type="PROSITE" id="PS50011"/>
    </source>
</evidence>